<feature type="domain" description="Glycosyltransferase 2-like" evidence="13">
    <location>
        <begin position="190"/>
        <end position="386"/>
    </location>
</feature>
<evidence type="ECO:0000256" key="10">
    <source>
        <dbReference type="ARBA" id="ARBA00022989"/>
    </source>
</evidence>
<dbReference type="PANTHER" id="PTHR43867">
    <property type="entry name" value="CELLULOSE SYNTHASE CATALYTIC SUBUNIT A [UDP-FORMING]"/>
    <property type="match status" value="1"/>
</dbReference>
<dbReference type="InterPro" id="IPR029044">
    <property type="entry name" value="Nucleotide-diphossugar_trans"/>
</dbReference>
<name>A0ABN1EQM8_9PROT</name>
<feature type="transmembrane region" description="Helical" evidence="12">
    <location>
        <begin position="513"/>
        <end position="532"/>
    </location>
</feature>
<evidence type="ECO:0000259" key="13">
    <source>
        <dbReference type="Pfam" id="PF13632"/>
    </source>
</evidence>
<dbReference type="Gene3D" id="3.90.550.10">
    <property type="entry name" value="Spore Coat Polysaccharide Biosynthesis Protein SpsA, Chain A"/>
    <property type="match status" value="1"/>
</dbReference>
<organism evidence="14 15">
    <name type="scientific">Craurococcus roseus</name>
    <dbReference type="NCBI Taxonomy" id="77585"/>
    <lineage>
        <taxon>Bacteria</taxon>
        <taxon>Pseudomonadati</taxon>
        <taxon>Pseudomonadota</taxon>
        <taxon>Alphaproteobacteria</taxon>
        <taxon>Acetobacterales</taxon>
        <taxon>Acetobacteraceae</taxon>
        <taxon>Craurococcus</taxon>
    </lineage>
</organism>
<evidence type="ECO:0000256" key="2">
    <source>
        <dbReference type="ARBA" id="ARBA00005001"/>
    </source>
</evidence>
<feature type="transmembrane region" description="Helical" evidence="12">
    <location>
        <begin position="362"/>
        <end position="383"/>
    </location>
</feature>
<comment type="pathway">
    <text evidence="2">Glycan metabolism; osmoregulated periplasmic glucan (OPG) biosynthesis.</text>
</comment>
<protein>
    <recommendedName>
        <fullName evidence="4">Glucans biosynthesis glucosyltransferase H</fullName>
    </recommendedName>
</protein>
<evidence type="ECO:0000256" key="5">
    <source>
        <dbReference type="ARBA" id="ARBA00022475"/>
    </source>
</evidence>
<evidence type="ECO:0000256" key="12">
    <source>
        <dbReference type="SAM" id="Phobius"/>
    </source>
</evidence>
<dbReference type="NCBIfam" id="NF003962">
    <property type="entry name" value="PRK05454.2-5"/>
    <property type="match status" value="1"/>
</dbReference>
<dbReference type="Pfam" id="PF13632">
    <property type="entry name" value="Glyco_trans_2_3"/>
    <property type="match status" value="1"/>
</dbReference>
<dbReference type="PANTHER" id="PTHR43867:SF5">
    <property type="entry name" value="GLUCANS BIOSYNTHESIS GLUCOSYLTRANSFERASE H"/>
    <property type="match status" value="1"/>
</dbReference>
<dbReference type="SUPFAM" id="SSF53448">
    <property type="entry name" value="Nucleotide-diphospho-sugar transferases"/>
    <property type="match status" value="1"/>
</dbReference>
<comment type="similarity">
    <text evidence="3">Belongs to the glycosyltransferase 2 family. OpgH subfamily.</text>
</comment>
<comment type="subcellular location">
    <subcellularLocation>
        <location evidence="1">Cell inner membrane</location>
        <topology evidence="1">Multi-pass membrane protein</topology>
    </subcellularLocation>
</comment>
<accession>A0ABN1EQM8</accession>
<dbReference type="InterPro" id="IPR050321">
    <property type="entry name" value="Glycosyltr_2/OpgH_subfam"/>
</dbReference>
<dbReference type="Proteomes" id="UP001501588">
    <property type="component" value="Unassembled WGS sequence"/>
</dbReference>
<proteinExistence type="inferred from homology"/>
<keyword evidence="6" id="KW-0997">Cell inner membrane</keyword>
<evidence type="ECO:0000256" key="3">
    <source>
        <dbReference type="ARBA" id="ARBA00009337"/>
    </source>
</evidence>
<evidence type="ECO:0000256" key="8">
    <source>
        <dbReference type="ARBA" id="ARBA00022679"/>
    </source>
</evidence>
<gene>
    <name evidence="14" type="ORF">GCM10009416_07480</name>
</gene>
<evidence type="ECO:0000313" key="15">
    <source>
        <dbReference type="Proteomes" id="UP001501588"/>
    </source>
</evidence>
<comment type="caution">
    <text evidence="14">The sequence shown here is derived from an EMBL/GenBank/DDBJ whole genome shotgun (WGS) entry which is preliminary data.</text>
</comment>
<keyword evidence="5" id="KW-1003">Cell membrane</keyword>
<evidence type="ECO:0000256" key="6">
    <source>
        <dbReference type="ARBA" id="ARBA00022519"/>
    </source>
</evidence>
<evidence type="ECO:0000256" key="7">
    <source>
        <dbReference type="ARBA" id="ARBA00022676"/>
    </source>
</evidence>
<sequence>MRRTLVFSGLVAFVTLGLLGLAWAVLSAGGWSVWEVLIFACFAANAPWFGLGAATALAGLAIRLFAADPSAAVVPGMRKTGAGGAASPVSSRTAVAVCVRNEDMDAVAPPLDGLLRDLAAAGHADHFAVAILSDTPAGPAAEAEEAAVAALAARHPEGAVRYRRRAENTGWKAGNVMDFLDHHAEGFDFFLLLDADSRMTAEAVLRLVQIMEAEPGCALVQPTIAGVAPESEFQDLFGFGHRHGARVWATGQAWWQDTQGPFWGHNALIRIAPFREHCRLPTLPDGSAILSHDHVEAARLHAAGWAVRVVPEDGGSSDEHPPHLIAFLDRDLRWAAGNWQYRLLLRERDLGRMGRLQMLQALLHYALAPLWLALLPLAAINAATGGAEGTPRGLLVALLAAGYVSLHLPKLAGYAEALLRPETAGGVPPGGRIALLRRMDREMAFTLLFEPIAAVDKTVIMLNLATGRAIGWAAQERRPRLVGVPEAVRRFWPHTLAGAALLALGFWGSAFAGWLLLPAVLGLLLAVPFCALTSRPHREATPAPEMAFGGEHALVSRTKRLVS</sequence>
<evidence type="ECO:0000313" key="14">
    <source>
        <dbReference type="EMBL" id="GAA0571378.1"/>
    </source>
</evidence>
<keyword evidence="15" id="KW-1185">Reference proteome</keyword>
<evidence type="ECO:0000256" key="11">
    <source>
        <dbReference type="ARBA" id="ARBA00023136"/>
    </source>
</evidence>
<keyword evidence="10 12" id="KW-1133">Transmembrane helix</keyword>
<evidence type="ECO:0000256" key="4">
    <source>
        <dbReference type="ARBA" id="ARBA00020585"/>
    </source>
</evidence>
<reference evidence="14 15" key="1">
    <citation type="journal article" date="2019" name="Int. J. Syst. Evol. Microbiol.">
        <title>The Global Catalogue of Microorganisms (GCM) 10K type strain sequencing project: providing services to taxonomists for standard genome sequencing and annotation.</title>
        <authorList>
            <consortium name="The Broad Institute Genomics Platform"/>
            <consortium name="The Broad Institute Genome Sequencing Center for Infectious Disease"/>
            <person name="Wu L."/>
            <person name="Ma J."/>
        </authorList>
    </citation>
    <scope>NUCLEOTIDE SEQUENCE [LARGE SCALE GENOMIC DNA]</scope>
    <source>
        <strain evidence="14 15">JCM 9933</strain>
    </source>
</reference>
<keyword evidence="9 12" id="KW-0812">Transmembrane</keyword>
<evidence type="ECO:0000256" key="1">
    <source>
        <dbReference type="ARBA" id="ARBA00004429"/>
    </source>
</evidence>
<keyword evidence="7" id="KW-0328">Glycosyltransferase</keyword>
<evidence type="ECO:0000256" key="9">
    <source>
        <dbReference type="ARBA" id="ARBA00022692"/>
    </source>
</evidence>
<keyword evidence="11 12" id="KW-0472">Membrane</keyword>
<dbReference type="RefSeq" id="WP_343893812.1">
    <property type="nucleotide sequence ID" value="NZ_BAAAFZ010000008.1"/>
</dbReference>
<dbReference type="EMBL" id="BAAAFZ010000008">
    <property type="protein sequence ID" value="GAA0571378.1"/>
    <property type="molecule type" value="Genomic_DNA"/>
</dbReference>
<keyword evidence="8" id="KW-0808">Transferase</keyword>
<dbReference type="InterPro" id="IPR001173">
    <property type="entry name" value="Glyco_trans_2-like"/>
</dbReference>
<feature type="transmembrane region" description="Helical" evidence="12">
    <location>
        <begin position="37"/>
        <end position="62"/>
    </location>
</feature>